<name>A0A6M3JQN5_9ZZZZ</name>
<dbReference type="EMBL" id="MT142932">
    <property type="protein sequence ID" value="QJA90711.1"/>
    <property type="molecule type" value="Genomic_DNA"/>
</dbReference>
<evidence type="ECO:0000313" key="1">
    <source>
        <dbReference type="EMBL" id="QJA71117.1"/>
    </source>
</evidence>
<protein>
    <submittedName>
        <fullName evidence="1">Uncharacterized protein</fullName>
    </submittedName>
</protein>
<evidence type="ECO:0000313" key="2">
    <source>
        <dbReference type="EMBL" id="QJA90711.1"/>
    </source>
</evidence>
<accession>A0A6M3JQN5</accession>
<organism evidence="1">
    <name type="scientific">viral metagenome</name>
    <dbReference type="NCBI Taxonomy" id="1070528"/>
    <lineage>
        <taxon>unclassified sequences</taxon>
        <taxon>metagenomes</taxon>
        <taxon>organismal metagenomes</taxon>
    </lineage>
</organism>
<sequence length="47" mass="5301">MSYDTEHCKTNGSEDEVTAAEWISDKRPGDWKFNVSGARREVVEGLV</sequence>
<reference evidence="1" key="1">
    <citation type="submission" date="2020-03" db="EMBL/GenBank/DDBJ databases">
        <title>The deep terrestrial virosphere.</title>
        <authorList>
            <person name="Holmfeldt K."/>
            <person name="Nilsson E."/>
            <person name="Simone D."/>
            <person name="Lopez-Fernandez M."/>
            <person name="Wu X."/>
            <person name="de Brujin I."/>
            <person name="Lundin D."/>
            <person name="Andersson A."/>
            <person name="Bertilsson S."/>
            <person name="Dopson M."/>
        </authorList>
    </citation>
    <scope>NUCLEOTIDE SEQUENCE</scope>
    <source>
        <strain evidence="1">MM415A03373</strain>
        <strain evidence="2">MM415B03595</strain>
    </source>
</reference>
<proteinExistence type="predicted"/>
<dbReference type="AlphaFoldDB" id="A0A6M3JQN5"/>
<dbReference type="EMBL" id="MT141847">
    <property type="protein sequence ID" value="QJA71117.1"/>
    <property type="molecule type" value="Genomic_DNA"/>
</dbReference>
<gene>
    <name evidence="1" type="ORF">MM415A03373_0014</name>
    <name evidence="2" type="ORF">MM415B03595_0006</name>
</gene>